<dbReference type="InterPro" id="IPR016181">
    <property type="entry name" value="Acyl_CoA_acyltransferase"/>
</dbReference>
<dbReference type="InterPro" id="IPR024320">
    <property type="entry name" value="LPG_synthase_C"/>
</dbReference>
<dbReference type="PANTHER" id="PTHR41373">
    <property type="entry name" value="DUF2156 DOMAIN-CONTAINING PROTEIN"/>
    <property type="match status" value="1"/>
</dbReference>
<dbReference type="InterPro" id="IPR016732">
    <property type="entry name" value="UCP018688"/>
</dbReference>
<organism evidence="2 3">
    <name type="scientific">Candidatus Onthomorpha intestinigallinarum</name>
    <dbReference type="NCBI Taxonomy" id="2840880"/>
    <lineage>
        <taxon>Bacteria</taxon>
        <taxon>Pseudomonadati</taxon>
        <taxon>Bacteroidota</taxon>
        <taxon>Bacteroidia</taxon>
        <taxon>Bacteroidales</taxon>
        <taxon>Candidatus Onthomorpha</taxon>
    </lineage>
</organism>
<sequence length="297" mass="35267">MIVFKDVTPQDKEIFDSFYKYKCLQNSESSFANLCAYAFLYYGQYAIVENCLVTRIHFERNKSLCYHYPIGPNGMDKAIERIIEDAQEQAYNLHFICEHSELPSRFAQRFRSEAKRDFFDYLYLREDLQTLKGKKLQAKRNHINKFNKLYSWQYEQLDRDSCFECMEVEEKWCKSSIERHPEAEKEYLNEKRVIEFLLNNFEQLGIFGGAIKIEGRIVAFSLGSKINDNTFDTHIEKADRDIEGAFAIINQQIALHLPENYIYINREEDLGMEGLRQAKLSYHPFRMIEKHIHTLIP</sequence>
<dbReference type="EMBL" id="DXGG01000213">
    <property type="protein sequence ID" value="HIW87953.1"/>
    <property type="molecule type" value="Genomic_DNA"/>
</dbReference>
<dbReference type="Proteomes" id="UP000824267">
    <property type="component" value="Unassembled WGS sequence"/>
</dbReference>
<feature type="domain" description="Phosphatidylglycerol lysyltransferase C-terminal" evidence="1">
    <location>
        <begin position="25"/>
        <end position="286"/>
    </location>
</feature>
<proteinExistence type="predicted"/>
<dbReference type="PIRSF" id="PIRSF018688">
    <property type="entry name" value="UCP018688"/>
    <property type="match status" value="1"/>
</dbReference>
<reference evidence="2" key="2">
    <citation type="submission" date="2021-04" db="EMBL/GenBank/DDBJ databases">
        <authorList>
            <person name="Gilroy R."/>
        </authorList>
    </citation>
    <scope>NUCLEOTIDE SEQUENCE</scope>
    <source>
        <strain evidence="2">Gambia16-930</strain>
    </source>
</reference>
<evidence type="ECO:0000313" key="2">
    <source>
        <dbReference type="EMBL" id="HIW87953.1"/>
    </source>
</evidence>
<dbReference type="AlphaFoldDB" id="A0A9D1RIZ1"/>
<name>A0A9D1RIZ1_9BACT</name>
<gene>
    <name evidence="2" type="ORF">IAC47_06745</name>
</gene>
<dbReference type="Pfam" id="PF09924">
    <property type="entry name" value="LPG_synthase_C"/>
    <property type="match status" value="1"/>
</dbReference>
<protein>
    <submittedName>
        <fullName evidence="2">DUF2156 domain-containing protein</fullName>
    </submittedName>
</protein>
<reference evidence="2" key="1">
    <citation type="journal article" date="2021" name="PeerJ">
        <title>Extensive microbial diversity within the chicken gut microbiome revealed by metagenomics and culture.</title>
        <authorList>
            <person name="Gilroy R."/>
            <person name="Ravi A."/>
            <person name="Getino M."/>
            <person name="Pursley I."/>
            <person name="Horton D.L."/>
            <person name="Alikhan N.F."/>
            <person name="Baker D."/>
            <person name="Gharbi K."/>
            <person name="Hall N."/>
            <person name="Watson M."/>
            <person name="Adriaenssens E.M."/>
            <person name="Foster-Nyarko E."/>
            <person name="Jarju S."/>
            <person name="Secka A."/>
            <person name="Antonio M."/>
            <person name="Oren A."/>
            <person name="Chaudhuri R.R."/>
            <person name="La Ragione R."/>
            <person name="Hildebrand F."/>
            <person name="Pallen M.J."/>
        </authorList>
    </citation>
    <scope>NUCLEOTIDE SEQUENCE</scope>
    <source>
        <strain evidence="2">Gambia16-930</strain>
    </source>
</reference>
<dbReference type="PANTHER" id="PTHR41373:SF1">
    <property type="entry name" value="PHOSPHATIDYLGLYCEROL LYSYLTRANSFERASE C-TERMINAL DOMAIN-CONTAINING PROTEIN"/>
    <property type="match status" value="1"/>
</dbReference>
<evidence type="ECO:0000259" key="1">
    <source>
        <dbReference type="Pfam" id="PF09924"/>
    </source>
</evidence>
<dbReference type="Gene3D" id="3.40.630.30">
    <property type="match status" value="1"/>
</dbReference>
<evidence type="ECO:0000313" key="3">
    <source>
        <dbReference type="Proteomes" id="UP000824267"/>
    </source>
</evidence>
<dbReference type="SUPFAM" id="SSF55729">
    <property type="entry name" value="Acyl-CoA N-acyltransferases (Nat)"/>
    <property type="match status" value="2"/>
</dbReference>
<comment type="caution">
    <text evidence="2">The sequence shown here is derived from an EMBL/GenBank/DDBJ whole genome shotgun (WGS) entry which is preliminary data.</text>
</comment>
<accession>A0A9D1RIZ1</accession>